<evidence type="ECO:0000256" key="3">
    <source>
        <dbReference type="ARBA" id="ARBA00023163"/>
    </source>
</evidence>
<keyword evidence="6" id="KW-1185">Reference proteome</keyword>
<dbReference type="RefSeq" id="WP_209976357.1">
    <property type="nucleotide sequence ID" value="NZ_JAGGLB010000026.1"/>
</dbReference>
<evidence type="ECO:0000313" key="6">
    <source>
        <dbReference type="Proteomes" id="UP001519287"/>
    </source>
</evidence>
<dbReference type="Gene3D" id="2.60.120.10">
    <property type="entry name" value="Jelly Rolls"/>
    <property type="match status" value="1"/>
</dbReference>
<keyword evidence="2" id="KW-0238">DNA-binding</keyword>
<protein>
    <submittedName>
        <fullName evidence="5">AraC-like DNA-binding protein</fullName>
    </submittedName>
</protein>
<name>A0ABS4J5V7_9BACL</name>
<dbReference type="PANTHER" id="PTHR43280:SF28">
    <property type="entry name" value="HTH-TYPE TRANSCRIPTIONAL ACTIVATOR RHAS"/>
    <property type="match status" value="1"/>
</dbReference>
<gene>
    <name evidence="5" type="ORF">J2Z66_006150</name>
</gene>
<accession>A0ABS4J5V7</accession>
<dbReference type="InterPro" id="IPR018062">
    <property type="entry name" value="HTH_AraC-typ_CS"/>
</dbReference>
<dbReference type="InterPro" id="IPR020449">
    <property type="entry name" value="Tscrpt_reg_AraC-type_HTH"/>
</dbReference>
<dbReference type="SUPFAM" id="SSF46689">
    <property type="entry name" value="Homeodomain-like"/>
    <property type="match status" value="1"/>
</dbReference>
<dbReference type="PRINTS" id="PR00032">
    <property type="entry name" value="HTHARAC"/>
</dbReference>
<proteinExistence type="predicted"/>
<dbReference type="InterPro" id="IPR003313">
    <property type="entry name" value="AraC-bd"/>
</dbReference>
<dbReference type="SMART" id="SM00342">
    <property type="entry name" value="HTH_ARAC"/>
    <property type="match status" value="1"/>
</dbReference>
<dbReference type="EMBL" id="JAGGLB010000026">
    <property type="protein sequence ID" value="MBP1994511.1"/>
    <property type="molecule type" value="Genomic_DNA"/>
</dbReference>
<organism evidence="5 6">
    <name type="scientific">Paenibacillus eucommiae</name>
    <dbReference type="NCBI Taxonomy" id="1355755"/>
    <lineage>
        <taxon>Bacteria</taxon>
        <taxon>Bacillati</taxon>
        <taxon>Bacillota</taxon>
        <taxon>Bacilli</taxon>
        <taxon>Bacillales</taxon>
        <taxon>Paenibacillaceae</taxon>
        <taxon>Paenibacillus</taxon>
    </lineage>
</organism>
<dbReference type="PROSITE" id="PS00041">
    <property type="entry name" value="HTH_ARAC_FAMILY_1"/>
    <property type="match status" value="1"/>
</dbReference>
<evidence type="ECO:0000313" key="5">
    <source>
        <dbReference type="EMBL" id="MBP1994511.1"/>
    </source>
</evidence>
<dbReference type="Pfam" id="PF12833">
    <property type="entry name" value="HTH_18"/>
    <property type="match status" value="1"/>
</dbReference>
<dbReference type="InterPro" id="IPR009057">
    <property type="entry name" value="Homeodomain-like_sf"/>
</dbReference>
<evidence type="ECO:0000256" key="2">
    <source>
        <dbReference type="ARBA" id="ARBA00023125"/>
    </source>
</evidence>
<dbReference type="InterPro" id="IPR014710">
    <property type="entry name" value="RmlC-like_jellyroll"/>
</dbReference>
<dbReference type="Pfam" id="PF02311">
    <property type="entry name" value="AraC_binding"/>
    <property type="match status" value="1"/>
</dbReference>
<dbReference type="SUPFAM" id="SSF51215">
    <property type="entry name" value="Regulatory protein AraC"/>
    <property type="match status" value="1"/>
</dbReference>
<evidence type="ECO:0000256" key="1">
    <source>
        <dbReference type="ARBA" id="ARBA00023015"/>
    </source>
</evidence>
<dbReference type="PANTHER" id="PTHR43280">
    <property type="entry name" value="ARAC-FAMILY TRANSCRIPTIONAL REGULATOR"/>
    <property type="match status" value="1"/>
</dbReference>
<keyword evidence="1" id="KW-0805">Transcription regulation</keyword>
<reference evidence="5 6" key="1">
    <citation type="submission" date="2021-03" db="EMBL/GenBank/DDBJ databases">
        <title>Genomic Encyclopedia of Type Strains, Phase IV (KMG-IV): sequencing the most valuable type-strain genomes for metagenomic binning, comparative biology and taxonomic classification.</title>
        <authorList>
            <person name="Goeker M."/>
        </authorList>
    </citation>
    <scope>NUCLEOTIDE SEQUENCE [LARGE SCALE GENOMIC DNA]</scope>
    <source>
        <strain evidence="5 6">DSM 26048</strain>
    </source>
</reference>
<dbReference type="PROSITE" id="PS01124">
    <property type="entry name" value="HTH_ARAC_FAMILY_2"/>
    <property type="match status" value="1"/>
</dbReference>
<feature type="domain" description="HTH araC/xylS-type" evidence="4">
    <location>
        <begin position="195"/>
        <end position="293"/>
    </location>
</feature>
<keyword evidence="3" id="KW-0804">Transcription</keyword>
<dbReference type="InterPro" id="IPR018060">
    <property type="entry name" value="HTH_AraC"/>
</dbReference>
<dbReference type="InterPro" id="IPR037923">
    <property type="entry name" value="HTH-like"/>
</dbReference>
<comment type="caution">
    <text evidence="5">The sequence shown here is derived from an EMBL/GenBank/DDBJ whole genome shotgun (WGS) entry which is preliminary data.</text>
</comment>
<dbReference type="Gene3D" id="1.10.10.60">
    <property type="entry name" value="Homeodomain-like"/>
    <property type="match status" value="2"/>
</dbReference>
<evidence type="ECO:0000259" key="4">
    <source>
        <dbReference type="PROSITE" id="PS01124"/>
    </source>
</evidence>
<dbReference type="Proteomes" id="UP001519287">
    <property type="component" value="Unassembled WGS sequence"/>
</dbReference>
<sequence>MTNPNPKVIPMNDIHPHVRFINLFKFYSGQTYGPRMIYDHQFLYIFDGTGVIDINGVSYRAVPGDLFFYGPQVVHRISADHEHPFTLSGIHFDFVSGYEYMKFPIGPLDLAYFDSSLMKSQSVAFADFEGFPPHINVLSEPRVGQYLREISDEFRNGLLFNQAYMNGLFTAWLMIVARLPKIQKASMHFKKNLVHEILDYIQLHYKEPITYEILGSSFHFHPIYLNKLIQAYTGTSLHQHVIRLRIQESIELLLTTNMTIKEIASQTGYDNVAYFSRIFKKKTGYTPLQMRGGI</sequence>